<accession>A0ABQ7ZT04</accession>
<dbReference type="PANTHER" id="PTHR11764">
    <property type="entry name" value="TERPENE CYCLASE/MUTASE FAMILY MEMBER"/>
    <property type="match status" value="1"/>
</dbReference>
<name>A0ABQ7ZT04_BRANA</name>
<protein>
    <submittedName>
        <fullName evidence="1">Uncharacterized protein</fullName>
    </submittedName>
</protein>
<organism evidence="1 2">
    <name type="scientific">Brassica napus</name>
    <name type="common">Rape</name>
    <dbReference type="NCBI Taxonomy" id="3708"/>
    <lineage>
        <taxon>Eukaryota</taxon>
        <taxon>Viridiplantae</taxon>
        <taxon>Streptophyta</taxon>
        <taxon>Embryophyta</taxon>
        <taxon>Tracheophyta</taxon>
        <taxon>Spermatophyta</taxon>
        <taxon>Magnoliopsida</taxon>
        <taxon>eudicotyledons</taxon>
        <taxon>Gunneridae</taxon>
        <taxon>Pentapetalae</taxon>
        <taxon>rosids</taxon>
        <taxon>malvids</taxon>
        <taxon>Brassicales</taxon>
        <taxon>Brassicaceae</taxon>
        <taxon>Brassiceae</taxon>
        <taxon>Brassica</taxon>
    </lineage>
</organism>
<dbReference type="InterPro" id="IPR008930">
    <property type="entry name" value="Terpenoid_cyclase/PrenylTrfase"/>
</dbReference>
<dbReference type="Gene3D" id="1.50.10.20">
    <property type="match status" value="1"/>
</dbReference>
<evidence type="ECO:0000313" key="1">
    <source>
        <dbReference type="EMBL" id="KAH0883369.1"/>
    </source>
</evidence>
<dbReference type="PANTHER" id="PTHR11764:SF52">
    <property type="entry name" value="AMYRIN SYNTHASE LUP2-RELATED"/>
    <property type="match status" value="1"/>
</dbReference>
<reference evidence="1 2" key="1">
    <citation type="submission" date="2021-05" db="EMBL/GenBank/DDBJ databases">
        <title>Genome Assembly of Synthetic Allotetraploid Brassica napus Reveals Homoeologous Exchanges between Subgenomes.</title>
        <authorList>
            <person name="Davis J.T."/>
        </authorList>
    </citation>
    <scope>NUCLEOTIDE SEQUENCE [LARGE SCALE GENOMIC DNA]</scope>
    <source>
        <strain evidence="2">cv. Da-Ae</strain>
        <tissue evidence="1">Seedling</tissue>
    </source>
</reference>
<gene>
    <name evidence="1" type="ORF">HID58_059465</name>
</gene>
<proteinExistence type="predicted"/>
<dbReference type="EMBL" id="JAGKQM010000014">
    <property type="protein sequence ID" value="KAH0883369.1"/>
    <property type="molecule type" value="Genomic_DNA"/>
</dbReference>
<comment type="caution">
    <text evidence="1">The sequence shown here is derived from an EMBL/GenBank/DDBJ whole genome shotgun (WGS) entry which is preliminary data.</text>
</comment>
<evidence type="ECO:0000313" key="2">
    <source>
        <dbReference type="Proteomes" id="UP000824890"/>
    </source>
</evidence>
<dbReference type="SUPFAM" id="SSF48239">
    <property type="entry name" value="Terpenoid cyclases/Protein prenyltransferases"/>
    <property type="match status" value="1"/>
</dbReference>
<keyword evidence="2" id="KW-1185">Reference proteome</keyword>
<sequence length="146" mass="16296">MEDTDGERFDYCDDPDGATSDDEDFIAYGLPLESFGSQLWDTVFAVQALLASDLCDETYEVLRRGHKYIKISQRTLQVTSRACVVTHPKAHVPFLIEIMDGKFEICCMLLSTMPADVTGQKIDPEHLFDSVNLLLSLHSENGGFTA</sequence>
<dbReference type="Proteomes" id="UP000824890">
    <property type="component" value="Unassembled WGS sequence"/>
</dbReference>
<dbReference type="InterPro" id="IPR018333">
    <property type="entry name" value="Squalene_cyclase"/>
</dbReference>